<dbReference type="PANTHER" id="PTHR43861">
    <property type="entry name" value="TRANS-ACONITATE 2-METHYLTRANSFERASE-RELATED"/>
    <property type="match status" value="1"/>
</dbReference>
<reference evidence="3" key="1">
    <citation type="journal article" date="2019" name="Int. J. Syst. Evol. Microbiol.">
        <title>The Global Catalogue of Microorganisms (GCM) 10K type strain sequencing project: providing services to taxonomists for standard genome sequencing and annotation.</title>
        <authorList>
            <consortium name="The Broad Institute Genomics Platform"/>
            <consortium name="The Broad Institute Genome Sequencing Center for Infectious Disease"/>
            <person name="Wu L."/>
            <person name="Ma J."/>
        </authorList>
    </citation>
    <scope>NUCLEOTIDE SEQUENCE [LARGE SCALE GENOMIC DNA]</scope>
    <source>
        <strain evidence="3">JCM 4602</strain>
    </source>
</reference>
<accession>A0ABQ3BN15</accession>
<feature type="compositionally biased region" description="Polar residues" evidence="1">
    <location>
        <begin position="1"/>
        <end position="12"/>
    </location>
</feature>
<evidence type="ECO:0008006" key="4">
    <source>
        <dbReference type="Google" id="ProtNLM"/>
    </source>
</evidence>
<evidence type="ECO:0000256" key="1">
    <source>
        <dbReference type="SAM" id="MobiDB-lite"/>
    </source>
</evidence>
<name>A0ABQ3BN15_9ACTN</name>
<organism evidence="2 3">
    <name type="scientific">Streptomyces rubiginosohelvolus</name>
    <dbReference type="NCBI Taxonomy" id="67362"/>
    <lineage>
        <taxon>Bacteria</taxon>
        <taxon>Bacillati</taxon>
        <taxon>Actinomycetota</taxon>
        <taxon>Actinomycetes</taxon>
        <taxon>Kitasatosporales</taxon>
        <taxon>Streptomycetaceae</taxon>
        <taxon>Streptomyces</taxon>
    </lineage>
</organism>
<protein>
    <recommendedName>
        <fullName evidence="4">Methyltransferase</fullName>
    </recommendedName>
</protein>
<dbReference type="EMBL" id="BMUW01000003">
    <property type="protein sequence ID" value="GGZ47369.1"/>
    <property type="molecule type" value="Genomic_DNA"/>
</dbReference>
<dbReference type="SUPFAM" id="SSF53335">
    <property type="entry name" value="S-adenosyl-L-methionine-dependent methyltransferases"/>
    <property type="match status" value="1"/>
</dbReference>
<comment type="caution">
    <text evidence="2">The sequence shown here is derived from an EMBL/GenBank/DDBJ whole genome shotgun (WGS) entry which is preliminary data.</text>
</comment>
<dbReference type="Pfam" id="PF13489">
    <property type="entry name" value="Methyltransf_23"/>
    <property type="match status" value="1"/>
</dbReference>
<evidence type="ECO:0000313" key="2">
    <source>
        <dbReference type="EMBL" id="GGZ47369.1"/>
    </source>
</evidence>
<dbReference type="CDD" id="cd02440">
    <property type="entry name" value="AdoMet_MTases"/>
    <property type="match status" value="1"/>
</dbReference>
<keyword evidence="3" id="KW-1185">Reference proteome</keyword>
<evidence type="ECO:0000313" key="3">
    <source>
        <dbReference type="Proteomes" id="UP000624183"/>
    </source>
</evidence>
<gene>
    <name evidence="2" type="ORF">GCM10010328_22270</name>
</gene>
<dbReference type="Proteomes" id="UP000624183">
    <property type="component" value="Unassembled WGS sequence"/>
</dbReference>
<sequence length="301" mass="33096">MSSSPAPGTTETPDGGAPAPETNQAPAAEEPATSGERWEWNQERYRDGVFSHAVATERERLTLLESVLDHHTRARFEALGLTTGHRVLEVGGGGGSVARWLAGQGAEVTVTDLDTTFLDELADEGVRVLRHDVYTEDFPPGSFDFIHARYVVIHLPDPEKALARLVEWLAPGGILVLEEPAFFPIKDSPHPAYRKVMRAFRTHLESAVGTDTEWARTFPVPFEGKGLGRIGYDARFQRIRGGDDEARWWQLTLEQTREAVVAEGLATDEEFAAAYADLDDPSFHDLSLAVFTAWGVKESGG</sequence>
<feature type="region of interest" description="Disordered" evidence="1">
    <location>
        <begin position="1"/>
        <end position="39"/>
    </location>
</feature>
<dbReference type="Gene3D" id="3.40.50.150">
    <property type="entry name" value="Vaccinia Virus protein VP39"/>
    <property type="match status" value="1"/>
</dbReference>
<dbReference type="InterPro" id="IPR029063">
    <property type="entry name" value="SAM-dependent_MTases_sf"/>
</dbReference>
<proteinExistence type="predicted"/>